<name>A0ABN8VZE4_9BACT</name>
<protein>
    <submittedName>
        <fullName evidence="2">Uncharacterized protein</fullName>
    </submittedName>
</protein>
<evidence type="ECO:0000313" key="3">
    <source>
        <dbReference type="Proteomes" id="UP001157733"/>
    </source>
</evidence>
<dbReference type="Proteomes" id="UP001157733">
    <property type="component" value="Chromosome"/>
</dbReference>
<keyword evidence="3" id="KW-1185">Reference proteome</keyword>
<gene>
    <name evidence="2" type="ORF">NSPWAT_0670</name>
</gene>
<proteinExistence type="predicted"/>
<dbReference type="RefSeq" id="WP_282010465.1">
    <property type="nucleotide sequence ID" value="NZ_OX336137.1"/>
</dbReference>
<dbReference type="EMBL" id="OX336137">
    <property type="protein sequence ID" value="CAI2717529.1"/>
    <property type="molecule type" value="Genomic_DNA"/>
</dbReference>
<organism evidence="2 3">
    <name type="scientific">Nitrospina watsonii</name>
    <dbReference type="NCBI Taxonomy" id="1323948"/>
    <lineage>
        <taxon>Bacteria</taxon>
        <taxon>Pseudomonadati</taxon>
        <taxon>Nitrospinota/Tectimicrobiota group</taxon>
        <taxon>Nitrospinota</taxon>
        <taxon>Nitrospinia</taxon>
        <taxon>Nitrospinales</taxon>
        <taxon>Nitrospinaceae</taxon>
        <taxon>Nitrospina</taxon>
    </lineage>
</organism>
<feature type="region of interest" description="Disordered" evidence="1">
    <location>
        <begin position="257"/>
        <end position="291"/>
    </location>
</feature>
<reference evidence="2 3" key="1">
    <citation type="submission" date="2022-09" db="EMBL/GenBank/DDBJ databases">
        <authorList>
            <person name="Kop L."/>
        </authorList>
    </citation>
    <scope>NUCLEOTIDE SEQUENCE [LARGE SCALE GENOMIC DNA]</scope>
    <source>
        <strain evidence="2 3">347</strain>
    </source>
</reference>
<feature type="compositionally biased region" description="Acidic residues" evidence="1">
    <location>
        <begin position="269"/>
        <end position="278"/>
    </location>
</feature>
<sequence length="291" mass="33210">MGINLKETFSIKASPPEEGIWQGNPTNQQTLLALDSGNVAGVNLADGNRDGITREEKAEKERREDLFREMTLIIHQQFLETMDQVREKIADARGYFQEKLNNLERDEAAFQADVILLPQGLEVYPDANDPNRYYYQDESGLWNELQDETFLKEAHDIHQEKGAVRTMQSKQAWDQYKDGVEKGNEAVNNAQIKTEEIEDKVKSGEMSPDEGRKQAEEIGENIKQLKSDIDNDFDVAFEDKVEFIGDQKELLKNDFQTTNKGIENRSDLENDFLDDNYDLTESGPSIPTPSP</sequence>
<evidence type="ECO:0000313" key="2">
    <source>
        <dbReference type="EMBL" id="CAI2717529.1"/>
    </source>
</evidence>
<evidence type="ECO:0000256" key="1">
    <source>
        <dbReference type="SAM" id="MobiDB-lite"/>
    </source>
</evidence>
<accession>A0ABN8VZE4</accession>